<dbReference type="InterPro" id="IPR002547">
    <property type="entry name" value="tRNA-bd_dom"/>
</dbReference>
<evidence type="ECO:0000313" key="11">
    <source>
        <dbReference type="EMBL" id="KAG7337315.1"/>
    </source>
</evidence>
<evidence type="ECO:0000256" key="5">
    <source>
        <dbReference type="ARBA" id="ARBA00022917"/>
    </source>
</evidence>
<dbReference type="PANTHER" id="PTHR43097:SF4">
    <property type="entry name" value="GLUTAMINE--TRNA LIGASE"/>
    <property type="match status" value="1"/>
</dbReference>
<evidence type="ECO:0000313" key="13">
    <source>
        <dbReference type="Proteomes" id="UP000693970"/>
    </source>
</evidence>
<evidence type="ECO:0000256" key="8">
    <source>
        <dbReference type="RuleBase" id="RU363037"/>
    </source>
</evidence>
<evidence type="ECO:0000256" key="6">
    <source>
        <dbReference type="ARBA" id="ARBA00023146"/>
    </source>
</evidence>
<keyword evidence="7" id="KW-0820">tRNA-binding</keyword>
<dbReference type="GO" id="GO:0006425">
    <property type="term" value="P:glutaminyl-tRNA aminoacylation"/>
    <property type="evidence" value="ECO:0007669"/>
    <property type="project" value="InterPro"/>
</dbReference>
<dbReference type="InterPro" id="IPR049437">
    <property type="entry name" value="tRNA-synt_1c_C2"/>
</dbReference>
<dbReference type="EMBL" id="JAGRRH010000007">
    <property type="protein sequence ID" value="KAG7367469.1"/>
    <property type="molecule type" value="Genomic_DNA"/>
</dbReference>
<dbReference type="GO" id="GO:0005829">
    <property type="term" value="C:cytosol"/>
    <property type="evidence" value="ECO:0007669"/>
    <property type="project" value="TreeGrafter"/>
</dbReference>
<evidence type="ECO:0000313" key="12">
    <source>
        <dbReference type="EMBL" id="KAG7367469.1"/>
    </source>
</evidence>
<comment type="caution">
    <text evidence="12">The sequence shown here is derived from an EMBL/GenBank/DDBJ whole genome shotgun (WGS) entry which is preliminary data.</text>
</comment>
<organism evidence="12 13">
    <name type="scientific">Nitzschia inconspicua</name>
    <dbReference type="NCBI Taxonomy" id="303405"/>
    <lineage>
        <taxon>Eukaryota</taxon>
        <taxon>Sar</taxon>
        <taxon>Stramenopiles</taxon>
        <taxon>Ochrophyta</taxon>
        <taxon>Bacillariophyta</taxon>
        <taxon>Bacillariophyceae</taxon>
        <taxon>Bacillariophycidae</taxon>
        <taxon>Bacillariales</taxon>
        <taxon>Bacillariaceae</taxon>
        <taxon>Nitzschia</taxon>
    </lineage>
</organism>
<dbReference type="GO" id="GO:0005524">
    <property type="term" value="F:ATP binding"/>
    <property type="evidence" value="ECO:0007669"/>
    <property type="project" value="UniProtKB-KW"/>
</dbReference>
<dbReference type="PROSITE" id="PS00178">
    <property type="entry name" value="AA_TRNA_LIGASE_I"/>
    <property type="match status" value="1"/>
</dbReference>
<dbReference type="GO" id="GO:0000049">
    <property type="term" value="F:tRNA binding"/>
    <property type="evidence" value="ECO:0007669"/>
    <property type="project" value="UniProtKB-UniRule"/>
</dbReference>
<sequence>MTNVSPIWRLAGSAIAHWWRLAAIFLLVWDDASNILFQQQHQIKSNGGTPFVTGFAYAPNFITKIIQEDTGISPSSFVAVATASTIEPVDTAINGNSKIQNNGLSQTPSQLNMSEEGDTNTAATDVANTLSIPPVVTRFPPEPNGYLHLGHAKAISFNFAVARMFHGTCNMRMDDTNPSKEDEEYVESILEDVKWIQSGLYDGDAPWDGPVRKTSSYFDVIYQCAEALIQQGDAYVDSLSAEEMREYRGTLTEPGRDSPYRTRSVQENMELFRKMKNRECKEGEHVLRAKIDMASPNINMRDPTLYRIKHESHQETGDEWCIYPMYDFSHPISDALEGITHSLCTLEFEDHRPFYDWTIEKLLPTGLIQARPRQIEFSRLNIQSTVLSKRKLIQLVEQGYVNGWDDPRMPTLSGMRRRGVPPAALRLFCERVGISKADSNIAFSALEDCVRLEMDETSRRAFCVLKPLKVTLTNWNGDELENFEVPCHPKMEEMGNRIIPFGKEVYIERSDFFDLNGPEGEANGGQVPNGYKRLLEGKTVRLRYAYVIQCDEVIRDPETKEPIELQCTYMPDTRSGHTPEGMERVKGIIHWVEGSSAVRCTVNQYDRLFLVEEPGKESGDYLKDLNPGSLEVLKDVLVEPSVATDVENHLKKMKNDPSVYPSSLAYQFERSGYFAIDKDSTGKDNIAFNRVVTLRDTWGAKPDEGDNKQRNRGQGDGEPNKNSQNTAVGPVEDVCRVAFRVATIVEAGPHPEADSLLVCKVDCGDVSEDGSPEQRTVVAGLAGKIPIEKLVGRKVVAVTNLKPAKMRGIESTAMLLAASDEKEEEVVELLNVPESVPNGELLNVEGKNPSEPDAIMKSKGALKAFDRVKASLRANENGEAVWIDDQGTSHRLQSSAGPVTTESLKDVVIQ</sequence>
<keyword evidence="5 8" id="KW-0648">Protein biosynthesis</keyword>
<dbReference type="CDD" id="cd02153">
    <property type="entry name" value="tRNA_bindingDomain"/>
    <property type="match status" value="1"/>
</dbReference>
<reference evidence="12" key="2">
    <citation type="submission" date="2021-04" db="EMBL/GenBank/DDBJ databases">
        <authorList>
            <person name="Podell S."/>
        </authorList>
    </citation>
    <scope>NUCLEOTIDE SEQUENCE</scope>
    <source>
        <strain evidence="12">Hildebrandi</strain>
    </source>
</reference>
<evidence type="ECO:0000256" key="2">
    <source>
        <dbReference type="ARBA" id="ARBA00022741"/>
    </source>
</evidence>
<dbReference type="InterPro" id="IPR001412">
    <property type="entry name" value="aa-tRNA-synth_I_CS"/>
</dbReference>
<dbReference type="GO" id="GO:0004819">
    <property type="term" value="F:glutamine-tRNA ligase activity"/>
    <property type="evidence" value="ECO:0007669"/>
    <property type="project" value="InterPro"/>
</dbReference>
<accession>A0A9K3Q3Z0</accession>
<dbReference type="Pfam" id="PF00749">
    <property type="entry name" value="tRNA-synt_1c"/>
    <property type="match status" value="1"/>
</dbReference>
<reference evidence="12" key="1">
    <citation type="journal article" date="2021" name="Sci. Rep.">
        <title>Diploid genomic architecture of Nitzschia inconspicua, an elite biomass production diatom.</title>
        <authorList>
            <person name="Oliver A."/>
            <person name="Podell S."/>
            <person name="Pinowska A."/>
            <person name="Traller J.C."/>
            <person name="Smith S.R."/>
            <person name="McClure R."/>
            <person name="Beliaev A."/>
            <person name="Bohutskyi P."/>
            <person name="Hill E.A."/>
            <person name="Rabines A."/>
            <person name="Zheng H."/>
            <person name="Allen L.Z."/>
            <person name="Kuo A."/>
            <person name="Grigoriev I.V."/>
            <person name="Allen A.E."/>
            <person name="Hazlebeck D."/>
            <person name="Allen E.E."/>
        </authorList>
    </citation>
    <scope>NUCLEOTIDE SEQUENCE</scope>
    <source>
        <strain evidence="12">Hildebrandi</strain>
    </source>
</reference>
<protein>
    <submittedName>
        <fullName evidence="12">Glutamyl-tRNA synthetase</fullName>
    </submittedName>
</protein>
<evidence type="ECO:0000256" key="4">
    <source>
        <dbReference type="ARBA" id="ARBA00022884"/>
    </source>
</evidence>
<dbReference type="InterPro" id="IPR020059">
    <property type="entry name" value="Glu/Gln-tRNA-synth_Ib_codon-bd"/>
</dbReference>
<dbReference type="PROSITE" id="PS50886">
    <property type="entry name" value="TRBD"/>
    <property type="match status" value="1"/>
</dbReference>
<proteinExistence type="inferred from homology"/>
<evidence type="ECO:0000256" key="7">
    <source>
        <dbReference type="PROSITE-ProRule" id="PRU00209"/>
    </source>
</evidence>
<dbReference type="AlphaFoldDB" id="A0A9K3Q3Z0"/>
<dbReference type="Proteomes" id="UP000693970">
    <property type="component" value="Unassembled WGS sequence"/>
</dbReference>
<keyword evidence="6 8" id="KW-0030">Aminoacyl-tRNA synthetase</keyword>
<keyword evidence="13" id="KW-1185">Reference proteome</keyword>
<dbReference type="FunFam" id="3.40.50.620:FF:000037">
    <property type="entry name" value="Glutamine--tRNA ligase cytoplasmic"/>
    <property type="match status" value="1"/>
</dbReference>
<dbReference type="OrthoDB" id="191598at2759"/>
<name>A0A9K3Q3Z0_9STRA</name>
<evidence type="ECO:0000256" key="1">
    <source>
        <dbReference type="ARBA" id="ARBA00022598"/>
    </source>
</evidence>
<dbReference type="FunFam" id="1.10.1160.10:FF:000001">
    <property type="entry name" value="Glutamine--tRNA ligase"/>
    <property type="match status" value="1"/>
</dbReference>
<dbReference type="PANTHER" id="PTHR43097">
    <property type="entry name" value="GLUTAMINE-TRNA LIGASE"/>
    <property type="match status" value="1"/>
</dbReference>
<dbReference type="NCBIfam" id="NF011291">
    <property type="entry name" value="PRK14703.1"/>
    <property type="match status" value="1"/>
</dbReference>
<dbReference type="InterPro" id="IPR020058">
    <property type="entry name" value="Glu/Gln-tRNA-synth_Ib_cat-dom"/>
</dbReference>
<dbReference type="EMBL" id="JAGRRH010000088">
    <property type="protein sequence ID" value="KAG7337315.1"/>
    <property type="molecule type" value="Genomic_DNA"/>
</dbReference>
<dbReference type="NCBIfam" id="TIGR00440">
    <property type="entry name" value="glnS"/>
    <property type="match status" value="1"/>
</dbReference>
<evidence type="ECO:0000256" key="9">
    <source>
        <dbReference type="SAM" id="MobiDB-lite"/>
    </source>
</evidence>
<feature type="domain" description="TRNA-binding" evidence="10">
    <location>
        <begin position="733"/>
        <end position="843"/>
    </location>
</feature>
<gene>
    <name evidence="11" type="ORF">IV203_004906</name>
    <name evidence="12" type="ORF">IV203_030140</name>
</gene>
<feature type="compositionally biased region" description="Basic and acidic residues" evidence="9">
    <location>
        <begin position="701"/>
        <end position="719"/>
    </location>
</feature>
<dbReference type="Pfam" id="PF01588">
    <property type="entry name" value="tRNA_bind"/>
    <property type="match status" value="1"/>
</dbReference>
<feature type="region of interest" description="Disordered" evidence="9">
    <location>
        <begin position="698"/>
        <end position="728"/>
    </location>
</feature>
<keyword evidence="1 8" id="KW-0436">Ligase</keyword>
<dbReference type="Pfam" id="PF03950">
    <property type="entry name" value="tRNA-synt_1c_C"/>
    <property type="match status" value="1"/>
</dbReference>
<dbReference type="InterPro" id="IPR050132">
    <property type="entry name" value="Gln/Glu-tRNA_Ligase"/>
</dbReference>
<evidence type="ECO:0000259" key="10">
    <source>
        <dbReference type="PROSITE" id="PS50886"/>
    </source>
</evidence>
<dbReference type="Pfam" id="PF20974">
    <property type="entry name" value="tRNA-synt_1c_C2"/>
    <property type="match status" value="1"/>
</dbReference>
<evidence type="ECO:0000256" key="3">
    <source>
        <dbReference type="ARBA" id="ARBA00022840"/>
    </source>
</evidence>
<dbReference type="FunFam" id="3.90.800.10:FF:000001">
    <property type="entry name" value="Glutamine--tRNA ligase"/>
    <property type="match status" value="1"/>
</dbReference>
<keyword evidence="3 8" id="KW-0067">ATP-binding</keyword>
<dbReference type="InterPro" id="IPR004514">
    <property type="entry name" value="Gln-tRNA-synth"/>
</dbReference>
<keyword evidence="2 8" id="KW-0547">Nucleotide-binding</keyword>
<comment type="similarity">
    <text evidence="8">Belongs to the class-I aminoacyl-tRNA synthetase family.</text>
</comment>
<keyword evidence="4 7" id="KW-0694">RNA-binding</keyword>